<dbReference type="Gene3D" id="3.10.180.10">
    <property type="entry name" value="2,3-Dihydroxybiphenyl 1,2-Dioxygenase, domain 1"/>
    <property type="match status" value="1"/>
</dbReference>
<dbReference type="InterPro" id="IPR025870">
    <property type="entry name" value="Glyoxalase-like_dom"/>
</dbReference>
<dbReference type="SUPFAM" id="SSF54593">
    <property type="entry name" value="Glyoxalase/Bleomycin resistance protein/Dihydroxybiphenyl dioxygenase"/>
    <property type="match status" value="1"/>
</dbReference>
<reference evidence="2" key="1">
    <citation type="submission" date="2020-01" db="EMBL/GenBank/DDBJ databases">
        <authorList>
            <person name="Rat A."/>
        </authorList>
    </citation>
    <scope>NUCLEOTIDE SEQUENCE</scope>
    <source>
        <strain evidence="2">LMG 28251</strain>
    </source>
</reference>
<evidence type="ECO:0000313" key="2">
    <source>
        <dbReference type="EMBL" id="MBR0655368.1"/>
    </source>
</evidence>
<dbReference type="EMBL" id="JAAEDH010000009">
    <property type="protein sequence ID" value="MBR0655368.1"/>
    <property type="molecule type" value="Genomic_DNA"/>
</dbReference>
<dbReference type="Pfam" id="PF13468">
    <property type="entry name" value="Glyoxalase_3"/>
    <property type="match status" value="1"/>
</dbReference>
<feature type="domain" description="VOC" evidence="1">
    <location>
        <begin position="7"/>
        <end position="148"/>
    </location>
</feature>
<dbReference type="AlphaFoldDB" id="A0AAF1K1X8"/>
<dbReference type="InterPro" id="IPR037523">
    <property type="entry name" value="VOC_core"/>
</dbReference>
<accession>A0AAF1K1X8</accession>
<comment type="caution">
    <text evidence="2">The sequence shown here is derived from an EMBL/GenBank/DDBJ whole genome shotgun (WGS) entry which is preliminary data.</text>
</comment>
<dbReference type="RefSeq" id="WP_211874199.1">
    <property type="nucleotide sequence ID" value="NZ_JAAEDH010000009.1"/>
</dbReference>
<keyword evidence="3" id="KW-1185">Reference proteome</keyword>
<dbReference type="PANTHER" id="PTHR40265">
    <property type="entry name" value="BLL2707 PROTEIN"/>
    <property type="match status" value="1"/>
</dbReference>
<dbReference type="Proteomes" id="UP001196068">
    <property type="component" value="Unassembled WGS sequence"/>
</dbReference>
<dbReference type="InterPro" id="IPR029068">
    <property type="entry name" value="Glyas_Bleomycin-R_OHBP_Dase"/>
</dbReference>
<proteinExistence type="predicted"/>
<dbReference type="PROSITE" id="PS51819">
    <property type="entry name" value="VOC"/>
    <property type="match status" value="1"/>
</dbReference>
<sequence length="262" mass="26945">MLTTILGIDHAMIVVRDLDAAAADWAAAGFTLSPRGLHSEAMGSANYTIMFGEDYVELLGVVAPTPRNEGVRNFLAGRQGFARTAFTTTDAAAGAAALKVRGIEAVGPMDFARPVPLPGGAETEARFSVFQWPETLAPGAMRIFACQHHTRNAVWIPDLQRHANGVAAIRRALVASPDPAAAAAGMAALIESAVETDGAISLVPTGTGRADFAFATRADLAAAYGLDAASLPDTGGAGLVLGATTARAPMMVTGCALVFEPL</sequence>
<evidence type="ECO:0000313" key="3">
    <source>
        <dbReference type="Proteomes" id="UP001196068"/>
    </source>
</evidence>
<reference evidence="2" key="2">
    <citation type="journal article" date="2021" name="Syst. Appl. Microbiol.">
        <title>Roseomonas hellenica sp. nov., isolated from roots of wild-growing Alkanna tinctoria.</title>
        <authorList>
            <person name="Rat A."/>
            <person name="Naranjo H.D."/>
            <person name="Lebbe L."/>
            <person name="Cnockaert M."/>
            <person name="Krigas N."/>
            <person name="Grigoriadou K."/>
            <person name="Maloupa E."/>
            <person name="Willems A."/>
        </authorList>
    </citation>
    <scope>NUCLEOTIDE SEQUENCE</scope>
    <source>
        <strain evidence="2">LMG 28251</strain>
    </source>
</reference>
<gene>
    <name evidence="2" type="ORF">GXW79_09760</name>
</gene>
<organism evidence="2 3">
    <name type="scientific">Plastoroseomonas arctica</name>
    <dbReference type="NCBI Taxonomy" id="1509237"/>
    <lineage>
        <taxon>Bacteria</taxon>
        <taxon>Pseudomonadati</taxon>
        <taxon>Pseudomonadota</taxon>
        <taxon>Alphaproteobacteria</taxon>
        <taxon>Acetobacterales</taxon>
        <taxon>Acetobacteraceae</taxon>
        <taxon>Plastoroseomonas</taxon>
    </lineage>
</organism>
<evidence type="ECO:0000259" key="1">
    <source>
        <dbReference type="PROSITE" id="PS51819"/>
    </source>
</evidence>
<dbReference type="PANTHER" id="PTHR40265:SF1">
    <property type="entry name" value="GLYOXALASE-LIKE DOMAIN-CONTAINING PROTEIN"/>
    <property type="match status" value="1"/>
</dbReference>
<name>A0AAF1K1X8_9PROT</name>
<protein>
    <submittedName>
        <fullName evidence="2">VOC family protein</fullName>
    </submittedName>
</protein>